<keyword evidence="2 7" id="KW-0547">Nucleotide-binding</keyword>
<protein>
    <recommendedName>
        <fullName evidence="7">Transcriptional repressor NrdR</fullName>
    </recommendedName>
</protein>
<evidence type="ECO:0000256" key="4">
    <source>
        <dbReference type="ARBA" id="ARBA00023015"/>
    </source>
</evidence>
<name>A0A8J3A8K4_9ACTN</name>
<evidence type="ECO:0000313" key="9">
    <source>
        <dbReference type="EMBL" id="GGI06630.1"/>
    </source>
</evidence>
<reference evidence="9" key="2">
    <citation type="submission" date="2020-09" db="EMBL/GenBank/DDBJ databases">
        <authorList>
            <person name="Sun Q."/>
            <person name="Zhou Y."/>
        </authorList>
    </citation>
    <scope>NUCLEOTIDE SEQUENCE</scope>
    <source>
        <strain evidence="9">CGMCC 1.14988</strain>
    </source>
</reference>
<dbReference type="AlphaFoldDB" id="A0A8J3A8K4"/>
<dbReference type="Proteomes" id="UP000650511">
    <property type="component" value="Unassembled WGS sequence"/>
</dbReference>
<evidence type="ECO:0000259" key="8">
    <source>
        <dbReference type="PROSITE" id="PS51161"/>
    </source>
</evidence>
<keyword evidence="7" id="KW-0479">Metal-binding</keyword>
<evidence type="ECO:0000256" key="2">
    <source>
        <dbReference type="ARBA" id="ARBA00022741"/>
    </source>
</evidence>
<accession>A0A8J3A8K4</accession>
<dbReference type="GO" id="GO:0008270">
    <property type="term" value="F:zinc ion binding"/>
    <property type="evidence" value="ECO:0007669"/>
    <property type="project" value="UniProtKB-UniRule"/>
</dbReference>
<dbReference type="GO" id="GO:0045892">
    <property type="term" value="P:negative regulation of DNA-templated transcription"/>
    <property type="evidence" value="ECO:0007669"/>
    <property type="project" value="UniProtKB-UniRule"/>
</dbReference>
<keyword evidence="1 7" id="KW-0678">Repressor</keyword>
<keyword evidence="3 7" id="KW-0067">ATP-binding</keyword>
<dbReference type="NCBIfam" id="TIGR00244">
    <property type="entry name" value="transcriptional regulator NrdR"/>
    <property type="match status" value="1"/>
</dbReference>
<comment type="cofactor">
    <cofactor evidence="7">
        <name>Zn(2+)</name>
        <dbReference type="ChEBI" id="CHEBI:29105"/>
    </cofactor>
    <text evidence="7">Binds 1 zinc ion.</text>
</comment>
<gene>
    <name evidence="7 9" type="primary">nrdR</name>
    <name evidence="9" type="ORF">GCM10011354_20050</name>
</gene>
<dbReference type="PANTHER" id="PTHR30455:SF2">
    <property type="entry name" value="TRANSCRIPTIONAL REPRESSOR NRDR"/>
    <property type="match status" value="1"/>
</dbReference>
<evidence type="ECO:0000256" key="3">
    <source>
        <dbReference type="ARBA" id="ARBA00022840"/>
    </source>
</evidence>
<dbReference type="OrthoDB" id="9807461at2"/>
<dbReference type="EMBL" id="BMHA01000006">
    <property type="protein sequence ID" value="GGI06630.1"/>
    <property type="molecule type" value="Genomic_DNA"/>
</dbReference>
<dbReference type="HAMAP" id="MF_00440">
    <property type="entry name" value="NrdR"/>
    <property type="match status" value="1"/>
</dbReference>
<evidence type="ECO:0000256" key="6">
    <source>
        <dbReference type="ARBA" id="ARBA00023163"/>
    </source>
</evidence>
<dbReference type="InterPro" id="IPR005144">
    <property type="entry name" value="ATP-cone_dom"/>
</dbReference>
<proteinExistence type="inferred from homology"/>
<dbReference type="PROSITE" id="PS51161">
    <property type="entry name" value="ATP_CONE"/>
    <property type="match status" value="1"/>
</dbReference>
<organism evidence="9 10">
    <name type="scientific">Egicoccus halophilus</name>
    <dbReference type="NCBI Taxonomy" id="1670830"/>
    <lineage>
        <taxon>Bacteria</taxon>
        <taxon>Bacillati</taxon>
        <taxon>Actinomycetota</taxon>
        <taxon>Nitriliruptoria</taxon>
        <taxon>Egicoccales</taxon>
        <taxon>Egicoccaceae</taxon>
        <taxon>Egicoccus</taxon>
    </lineage>
</organism>
<comment type="similarity">
    <text evidence="7">Belongs to the NrdR family.</text>
</comment>
<sequence length="158" mass="17644">MRCPECGIDDDKVVDSRPTPDGAAIRRRRQCRACGTRFTTFERVELPELLVRKRSGVVIPFSRQKVLDGMARAAKGRVAQEELERAAARVEQQLRVGGAREVPSEQVGVKVLAQLHELDDVAYVRFASVYKDFQGPEDFEEALLTLRKDAPPKAPDPA</sequence>
<comment type="function">
    <text evidence="7">Negatively regulates transcription of bacterial ribonucleotide reductase nrd genes and operons by binding to NrdR-boxes.</text>
</comment>
<keyword evidence="7" id="KW-0862">Zinc</keyword>
<keyword evidence="6 7" id="KW-0804">Transcription</keyword>
<evidence type="ECO:0000256" key="1">
    <source>
        <dbReference type="ARBA" id="ARBA00022491"/>
    </source>
</evidence>
<dbReference type="GO" id="GO:0005524">
    <property type="term" value="F:ATP binding"/>
    <property type="evidence" value="ECO:0007669"/>
    <property type="project" value="UniProtKB-UniRule"/>
</dbReference>
<dbReference type="Pfam" id="PF22811">
    <property type="entry name" value="Zn_ribbon_NrdR"/>
    <property type="match status" value="1"/>
</dbReference>
<keyword evidence="7" id="KW-0863">Zinc-finger</keyword>
<evidence type="ECO:0000256" key="7">
    <source>
        <dbReference type="HAMAP-Rule" id="MF_00440"/>
    </source>
</evidence>
<reference evidence="9" key="1">
    <citation type="journal article" date="2014" name="Int. J. Syst. Evol. Microbiol.">
        <title>Complete genome sequence of Corynebacterium casei LMG S-19264T (=DSM 44701T), isolated from a smear-ripened cheese.</title>
        <authorList>
            <consortium name="US DOE Joint Genome Institute (JGI-PGF)"/>
            <person name="Walter F."/>
            <person name="Albersmeier A."/>
            <person name="Kalinowski J."/>
            <person name="Ruckert C."/>
        </authorList>
    </citation>
    <scope>NUCLEOTIDE SEQUENCE</scope>
    <source>
        <strain evidence="9">CGMCC 1.14988</strain>
    </source>
</reference>
<keyword evidence="5 7" id="KW-0238">DNA-binding</keyword>
<dbReference type="InterPro" id="IPR055173">
    <property type="entry name" value="NrdR-like_N"/>
</dbReference>
<dbReference type="PANTHER" id="PTHR30455">
    <property type="entry name" value="TRANSCRIPTIONAL REPRESSOR NRDR"/>
    <property type="match status" value="1"/>
</dbReference>
<keyword evidence="4 7" id="KW-0805">Transcription regulation</keyword>
<evidence type="ECO:0000313" key="10">
    <source>
        <dbReference type="Proteomes" id="UP000650511"/>
    </source>
</evidence>
<feature type="domain" description="ATP-cone" evidence="8">
    <location>
        <begin position="49"/>
        <end position="138"/>
    </location>
</feature>
<dbReference type="RefSeq" id="WP_130650457.1">
    <property type="nucleotide sequence ID" value="NZ_BMHA01000006.1"/>
</dbReference>
<evidence type="ECO:0000256" key="5">
    <source>
        <dbReference type="ARBA" id="ARBA00023125"/>
    </source>
</evidence>
<dbReference type="InterPro" id="IPR003796">
    <property type="entry name" value="RNR_NrdR-like"/>
</dbReference>
<keyword evidence="10" id="KW-1185">Reference proteome</keyword>
<dbReference type="GO" id="GO:0003677">
    <property type="term" value="F:DNA binding"/>
    <property type="evidence" value="ECO:0007669"/>
    <property type="project" value="UniProtKB-KW"/>
</dbReference>
<dbReference type="Pfam" id="PF03477">
    <property type="entry name" value="ATP-cone"/>
    <property type="match status" value="1"/>
</dbReference>
<feature type="zinc finger region" evidence="7">
    <location>
        <begin position="3"/>
        <end position="34"/>
    </location>
</feature>
<comment type="caution">
    <text evidence="9">The sequence shown here is derived from an EMBL/GenBank/DDBJ whole genome shotgun (WGS) entry which is preliminary data.</text>
</comment>